<gene>
    <name evidence="1" type="ORF">LARSCL_LOCUS9137</name>
</gene>
<accession>A0AAV1ZZN8</accession>
<comment type="caution">
    <text evidence="1">The sequence shown here is derived from an EMBL/GenBank/DDBJ whole genome shotgun (WGS) entry which is preliminary data.</text>
</comment>
<proteinExistence type="predicted"/>
<sequence length="33" mass="3840">MYNNMQLAVYYKKKSFLTPSMSGKSWSYGNSID</sequence>
<name>A0AAV1ZZN8_9ARAC</name>
<dbReference type="Proteomes" id="UP001497382">
    <property type="component" value="Unassembled WGS sequence"/>
</dbReference>
<keyword evidence="2" id="KW-1185">Reference proteome</keyword>
<dbReference type="AlphaFoldDB" id="A0AAV1ZZN8"/>
<reference evidence="1 2" key="1">
    <citation type="submission" date="2024-04" db="EMBL/GenBank/DDBJ databases">
        <authorList>
            <person name="Rising A."/>
            <person name="Reimegard J."/>
            <person name="Sonavane S."/>
            <person name="Akerstrom W."/>
            <person name="Nylinder S."/>
            <person name="Hedman E."/>
            <person name="Kallberg Y."/>
        </authorList>
    </citation>
    <scope>NUCLEOTIDE SEQUENCE [LARGE SCALE GENOMIC DNA]</scope>
</reference>
<evidence type="ECO:0000313" key="1">
    <source>
        <dbReference type="EMBL" id="CAL1277276.1"/>
    </source>
</evidence>
<organism evidence="1 2">
    <name type="scientific">Larinioides sclopetarius</name>
    <dbReference type="NCBI Taxonomy" id="280406"/>
    <lineage>
        <taxon>Eukaryota</taxon>
        <taxon>Metazoa</taxon>
        <taxon>Ecdysozoa</taxon>
        <taxon>Arthropoda</taxon>
        <taxon>Chelicerata</taxon>
        <taxon>Arachnida</taxon>
        <taxon>Araneae</taxon>
        <taxon>Araneomorphae</taxon>
        <taxon>Entelegynae</taxon>
        <taxon>Araneoidea</taxon>
        <taxon>Araneidae</taxon>
        <taxon>Larinioides</taxon>
    </lineage>
</organism>
<protein>
    <submittedName>
        <fullName evidence="1">Uncharacterized protein</fullName>
    </submittedName>
</protein>
<evidence type="ECO:0000313" key="2">
    <source>
        <dbReference type="Proteomes" id="UP001497382"/>
    </source>
</evidence>
<dbReference type="EMBL" id="CAXIEN010000101">
    <property type="protein sequence ID" value="CAL1277276.1"/>
    <property type="molecule type" value="Genomic_DNA"/>
</dbReference>